<dbReference type="Pfam" id="PF04995">
    <property type="entry name" value="CcmD"/>
    <property type="match status" value="1"/>
</dbReference>
<evidence type="ECO:0000256" key="6">
    <source>
        <dbReference type="ARBA" id="ARBA00022475"/>
    </source>
</evidence>
<evidence type="ECO:0000256" key="5">
    <source>
        <dbReference type="ARBA" id="ARBA00022448"/>
    </source>
</evidence>
<evidence type="ECO:0000313" key="13">
    <source>
        <dbReference type="EMBL" id="KXS32862.1"/>
    </source>
</evidence>
<dbReference type="EMBL" id="LSLI01000017">
    <property type="protein sequence ID" value="KXS32862.1"/>
    <property type="molecule type" value="Genomic_DNA"/>
</dbReference>
<dbReference type="InterPro" id="IPR007078">
    <property type="entry name" value="Haem_export_protD_CcmD"/>
</dbReference>
<evidence type="ECO:0000256" key="2">
    <source>
        <dbReference type="ARBA" id="ARBA00004377"/>
    </source>
</evidence>
<comment type="function">
    <text evidence="1 12">Required for the export of heme to the periplasm for the biogenesis of c-type cytochromes.</text>
</comment>
<dbReference type="NCBIfam" id="TIGR03141">
    <property type="entry name" value="cytochro_ccmD"/>
    <property type="match status" value="1"/>
</dbReference>
<dbReference type="Proteomes" id="UP000070578">
    <property type="component" value="Unassembled WGS sequence"/>
</dbReference>
<evidence type="ECO:0000256" key="3">
    <source>
        <dbReference type="ARBA" id="ARBA00008741"/>
    </source>
</evidence>
<accession>A0A139BV70</accession>
<keyword evidence="5 12" id="KW-0813">Transport</keyword>
<evidence type="ECO:0000256" key="7">
    <source>
        <dbReference type="ARBA" id="ARBA00022519"/>
    </source>
</evidence>
<evidence type="ECO:0000256" key="8">
    <source>
        <dbReference type="ARBA" id="ARBA00022692"/>
    </source>
</evidence>
<evidence type="ECO:0000256" key="10">
    <source>
        <dbReference type="ARBA" id="ARBA00022989"/>
    </source>
</evidence>
<evidence type="ECO:0000256" key="1">
    <source>
        <dbReference type="ARBA" id="ARBA00002442"/>
    </source>
</evidence>
<dbReference type="GO" id="GO:0005886">
    <property type="term" value="C:plasma membrane"/>
    <property type="evidence" value="ECO:0007669"/>
    <property type="project" value="UniProtKB-SubCell"/>
</dbReference>
<evidence type="ECO:0000313" key="14">
    <source>
        <dbReference type="Proteomes" id="UP000070578"/>
    </source>
</evidence>
<keyword evidence="6 12" id="KW-1003">Cell membrane</keyword>
<dbReference type="GO" id="GO:0017004">
    <property type="term" value="P:cytochrome complex assembly"/>
    <property type="evidence" value="ECO:0007669"/>
    <property type="project" value="UniProtKB-KW"/>
</dbReference>
<comment type="similarity">
    <text evidence="3 12">Belongs to the CcmD/CycX/HelD family.</text>
</comment>
<feature type="transmembrane region" description="Helical" evidence="12">
    <location>
        <begin position="12"/>
        <end position="36"/>
    </location>
</feature>
<keyword evidence="8 12" id="KW-0812">Transmembrane</keyword>
<keyword evidence="9 12" id="KW-0201">Cytochrome c-type biogenesis</keyword>
<proteinExistence type="inferred from homology"/>
<organism evidence="13 14">
    <name type="scientific">Candidatus Gallionella acididurans</name>
    <dbReference type="NCBI Taxonomy" id="1796491"/>
    <lineage>
        <taxon>Bacteria</taxon>
        <taxon>Pseudomonadati</taxon>
        <taxon>Pseudomonadota</taxon>
        <taxon>Betaproteobacteria</taxon>
        <taxon>Nitrosomonadales</taxon>
        <taxon>Gallionellaceae</taxon>
        <taxon>Gallionella</taxon>
    </lineage>
</organism>
<keyword evidence="11 12" id="KW-0472">Membrane</keyword>
<comment type="caution">
    <text evidence="13">The sequence shown here is derived from an EMBL/GenBank/DDBJ whole genome shotgun (WGS) entry which is preliminary data.</text>
</comment>
<dbReference type="GO" id="GO:0015886">
    <property type="term" value="P:heme transport"/>
    <property type="evidence" value="ECO:0007669"/>
    <property type="project" value="InterPro"/>
</dbReference>
<evidence type="ECO:0000256" key="11">
    <source>
        <dbReference type="ARBA" id="ARBA00023136"/>
    </source>
</evidence>
<name>A0A139BV70_9PROT</name>
<evidence type="ECO:0000256" key="4">
    <source>
        <dbReference type="ARBA" id="ARBA00016461"/>
    </source>
</evidence>
<dbReference type="AlphaFoldDB" id="A0A139BV70"/>
<comment type="subcellular location">
    <subcellularLocation>
        <location evidence="2 12">Cell inner membrane</location>
        <topology evidence="2 12">Single-pass membrane protein</topology>
    </subcellularLocation>
</comment>
<keyword evidence="7 12" id="KW-0997">Cell inner membrane</keyword>
<evidence type="ECO:0000256" key="12">
    <source>
        <dbReference type="RuleBase" id="RU363101"/>
    </source>
</evidence>
<gene>
    <name evidence="13" type="ORF">AWT59_1023</name>
</gene>
<sequence length="56" mass="6502">MMGLDIWMRENPLVYVWIGSYAVTLVIFLVEIATVVHKRKVTLQQVRLLRDAGDEN</sequence>
<evidence type="ECO:0000256" key="9">
    <source>
        <dbReference type="ARBA" id="ARBA00022748"/>
    </source>
</evidence>
<keyword evidence="10 12" id="KW-1133">Transmembrane helix</keyword>
<reference evidence="13 14" key="1">
    <citation type="submission" date="2016-02" db="EMBL/GenBank/DDBJ databases">
        <authorList>
            <person name="Wen L."/>
            <person name="He K."/>
            <person name="Yang H."/>
        </authorList>
    </citation>
    <scope>NUCLEOTIDE SEQUENCE [LARGE SCALE GENOMIC DNA]</scope>
    <source>
        <strain evidence="13">ShG14-8</strain>
    </source>
</reference>
<reference evidence="13 14" key="2">
    <citation type="submission" date="2016-03" db="EMBL/GenBank/DDBJ databases">
        <title>New uncultured bacterium of the family Gallionellaceae from acid mine drainage: description and reconstruction of genome based on metagenomic analysis of microbial community.</title>
        <authorList>
            <person name="Kadnikov V."/>
            <person name="Ivasenko D."/>
            <person name="Beletsky A."/>
            <person name="Mardanov A."/>
            <person name="Danilova E."/>
            <person name="Pimenov N."/>
            <person name="Karnachuk O."/>
            <person name="Ravin N."/>
        </authorList>
    </citation>
    <scope>NUCLEOTIDE SEQUENCE [LARGE SCALE GENOMIC DNA]</scope>
    <source>
        <strain evidence="13">ShG14-8</strain>
    </source>
</reference>
<protein>
    <recommendedName>
        <fullName evidence="4 12">Heme exporter protein D</fullName>
    </recommendedName>
</protein>